<accession>A0AAW0I299</accession>
<dbReference type="AlphaFoldDB" id="A0AAW0I299"/>
<evidence type="ECO:0000313" key="1">
    <source>
        <dbReference type="EMBL" id="KAK7808655.1"/>
    </source>
</evidence>
<reference evidence="1 2" key="1">
    <citation type="journal article" date="2023" name="bioRxiv">
        <title>Conserved and derived expression patterns and positive selection on dental genes reveal complex evolutionary context of ever-growing rodent molars.</title>
        <authorList>
            <person name="Calamari Z.T."/>
            <person name="Song A."/>
            <person name="Cohen E."/>
            <person name="Akter M."/>
            <person name="Roy R.D."/>
            <person name="Hallikas O."/>
            <person name="Christensen M.M."/>
            <person name="Li P."/>
            <person name="Marangoni P."/>
            <person name="Jernvall J."/>
            <person name="Klein O.D."/>
        </authorList>
    </citation>
    <scope>NUCLEOTIDE SEQUENCE [LARGE SCALE GENOMIC DNA]</scope>
    <source>
        <strain evidence="1">V071</strain>
    </source>
</reference>
<protein>
    <submittedName>
        <fullName evidence="1">Uncharacterized protein</fullName>
    </submittedName>
</protein>
<gene>
    <name evidence="1" type="ORF">U0070_011950</name>
</gene>
<dbReference type="PROSITE" id="PS51257">
    <property type="entry name" value="PROKAR_LIPOPROTEIN"/>
    <property type="match status" value="1"/>
</dbReference>
<comment type="caution">
    <text evidence="1">The sequence shown here is derived from an EMBL/GenBank/DDBJ whole genome shotgun (WGS) entry which is preliminary data.</text>
</comment>
<sequence>MEPLRTVGSIQPLQAQSSQSCRKGPLCRAFSGGLLISHLDTVYVTTWRRMELFHEHKFAGGDSLLPAKSNCCL</sequence>
<name>A0AAW0I299_MYOGA</name>
<evidence type="ECO:0000313" key="2">
    <source>
        <dbReference type="Proteomes" id="UP001488838"/>
    </source>
</evidence>
<organism evidence="1 2">
    <name type="scientific">Myodes glareolus</name>
    <name type="common">Bank vole</name>
    <name type="synonym">Clethrionomys glareolus</name>
    <dbReference type="NCBI Taxonomy" id="447135"/>
    <lineage>
        <taxon>Eukaryota</taxon>
        <taxon>Metazoa</taxon>
        <taxon>Chordata</taxon>
        <taxon>Craniata</taxon>
        <taxon>Vertebrata</taxon>
        <taxon>Euteleostomi</taxon>
        <taxon>Mammalia</taxon>
        <taxon>Eutheria</taxon>
        <taxon>Euarchontoglires</taxon>
        <taxon>Glires</taxon>
        <taxon>Rodentia</taxon>
        <taxon>Myomorpha</taxon>
        <taxon>Muroidea</taxon>
        <taxon>Cricetidae</taxon>
        <taxon>Arvicolinae</taxon>
        <taxon>Myodes</taxon>
    </lineage>
</organism>
<proteinExistence type="predicted"/>
<dbReference type="Proteomes" id="UP001488838">
    <property type="component" value="Unassembled WGS sequence"/>
</dbReference>
<keyword evidence="2" id="KW-1185">Reference proteome</keyword>
<dbReference type="EMBL" id="JBBHLL010000233">
    <property type="protein sequence ID" value="KAK7808655.1"/>
    <property type="molecule type" value="Genomic_DNA"/>
</dbReference>